<keyword evidence="10" id="KW-0418">Kinase</keyword>
<dbReference type="PANTHER" id="PTHR45339:SF1">
    <property type="entry name" value="HYBRID SIGNAL TRANSDUCTION HISTIDINE KINASE J"/>
    <property type="match status" value="1"/>
</dbReference>
<evidence type="ECO:0000256" key="15">
    <source>
        <dbReference type="PROSITE-ProRule" id="PRU00110"/>
    </source>
</evidence>
<dbReference type="SMART" id="SM00073">
    <property type="entry name" value="HPT"/>
    <property type="match status" value="1"/>
</dbReference>
<dbReference type="SUPFAM" id="SSF47226">
    <property type="entry name" value="Histidine-containing phosphotransfer domain, HPT domain"/>
    <property type="match status" value="1"/>
</dbReference>
<feature type="domain" description="Response regulatory" evidence="19">
    <location>
        <begin position="675"/>
        <end position="791"/>
    </location>
</feature>
<dbReference type="Pfam" id="PF09984">
    <property type="entry name" value="sCache_4"/>
    <property type="match status" value="1"/>
</dbReference>
<keyword evidence="4" id="KW-1003">Cell membrane</keyword>
<dbReference type="PROSITE" id="PS50110">
    <property type="entry name" value="RESPONSE_REGULATORY"/>
    <property type="match status" value="1"/>
</dbReference>
<dbReference type="Pfam" id="PF00072">
    <property type="entry name" value="Response_reg"/>
    <property type="match status" value="1"/>
</dbReference>
<dbReference type="PATRIC" id="fig|1212489.4.peg.1442"/>
<dbReference type="EMBL" id="LNXY01000020">
    <property type="protein sequence ID" value="KTC87746.1"/>
    <property type="molecule type" value="Genomic_DNA"/>
</dbReference>
<dbReference type="Pfam" id="PF01627">
    <property type="entry name" value="Hpt"/>
    <property type="match status" value="1"/>
</dbReference>
<dbReference type="InterPro" id="IPR003661">
    <property type="entry name" value="HisK_dim/P_dom"/>
</dbReference>
<dbReference type="PANTHER" id="PTHR45339">
    <property type="entry name" value="HYBRID SIGNAL TRANSDUCTION HISTIDINE KINASE J"/>
    <property type="match status" value="1"/>
</dbReference>
<dbReference type="PRINTS" id="PR00344">
    <property type="entry name" value="BCTRLSENSOR"/>
</dbReference>
<accession>A0A0W0SWJ8</accession>
<dbReference type="InterPro" id="IPR003594">
    <property type="entry name" value="HATPase_dom"/>
</dbReference>
<evidence type="ECO:0000256" key="17">
    <source>
        <dbReference type="SAM" id="Phobius"/>
    </source>
</evidence>
<gene>
    <name evidence="21" type="primary">gacS</name>
    <name evidence="21" type="synonym">letS</name>
    <name evidence="21" type="ORF">Ldro_1365</name>
</gene>
<evidence type="ECO:0000256" key="3">
    <source>
        <dbReference type="ARBA" id="ARBA00012438"/>
    </source>
</evidence>
<dbReference type="RefSeq" id="WP_058495662.1">
    <property type="nucleotide sequence ID" value="NZ_CAAAIU010000002.1"/>
</dbReference>
<dbReference type="STRING" id="1212489.Ldro_1365"/>
<dbReference type="InterPro" id="IPR036890">
    <property type="entry name" value="HATPase_C_sf"/>
</dbReference>
<feature type="modified residue" description="4-aspartylphosphate" evidence="16">
    <location>
        <position position="723"/>
    </location>
</feature>
<evidence type="ECO:0000256" key="2">
    <source>
        <dbReference type="ARBA" id="ARBA00004429"/>
    </source>
</evidence>
<dbReference type="FunFam" id="3.30.565.10:FF:000010">
    <property type="entry name" value="Sensor histidine kinase RcsC"/>
    <property type="match status" value="1"/>
</dbReference>
<dbReference type="SMART" id="SM00387">
    <property type="entry name" value="HATPase_c"/>
    <property type="match status" value="1"/>
</dbReference>
<protein>
    <recommendedName>
        <fullName evidence="3">histidine kinase</fullName>
        <ecNumber evidence="3">2.7.13.3</ecNumber>
    </recommendedName>
</protein>
<dbReference type="InterPro" id="IPR019247">
    <property type="entry name" value="Histidine_kinase_BarA_N"/>
</dbReference>
<dbReference type="InterPro" id="IPR011006">
    <property type="entry name" value="CheY-like_superfamily"/>
</dbReference>
<dbReference type="FunFam" id="1.10.287.130:FF:000003">
    <property type="entry name" value="Histidine kinase"/>
    <property type="match status" value="1"/>
</dbReference>
<keyword evidence="12 17" id="KW-1133">Transmembrane helix</keyword>
<keyword evidence="9" id="KW-0547">Nucleotide-binding</keyword>
<evidence type="ECO:0000313" key="21">
    <source>
        <dbReference type="EMBL" id="KTC87746.1"/>
    </source>
</evidence>
<dbReference type="CDD" id="cd17546">
    <property type="entry name" value="REC_hyHK_CKI1_RcsC-like"/>
    <property type="match status" value="1"/>
</dbReference>
<evidence type="ECO:0000256" key="9">
    <source>
        <dbReference type="ARBA" id="ARBA00022741"/>
    </source>
</evidence>
<dbReference type="Gene3D" id="6.10.340.10">
    <property type="match status" value="1"/>
</dbReference>
<dbReference type="CDD" id="cd16922">
    <property type="entry name" value="HATPase_EvgS-ArcB-TorS-like"/>
    <property type="match status" value="1"/>
</dbReference>
<evidence type="ECO:0000259" key="19">
    <source>
        <dbReference type="PROSITE" id="PS50110"/>
    </source>
</evidence>
<dbReference type="Gene3D" id="3.30.565.10">
    <property type="entry name" value="Histidine kinase-like ATPase, C-terminal domain"/>
    <property type="match status" value="1"/>
</dbReference>
<dbReference type="Pfam" id="PF02518">
    <property type="entry name" value="HATPase_c"/>
    <property type="match status" value="1"/>
</dbReference>
<proteinExistence type="predicted"/>
<keyword evidence="5" id="KW-0997">Cell inner membrane</keyword>
<dbReference type="InterPro" id="IPR036641">
    <property type="entry name" value="HPT_dom_sf"/>
</dbReference>
<feature type="domain" description="Histidine kinase" evidence="18">
    <location>
        <begin position="303"/>
        <end position="524"/>
    </location>
</feature>
<evidence type="ECO:0000256" key="10">
    <source>
        <dbReference type="ARBA" id="ARBA00022777"/>
    </source>
</evidence>
<dbReference type="InterPro" id="IPR005467">
    <property type="entry name" value="His_kinase_dom"/>
</dbReference>
<evidence type="ECO:0000256" key="13">
    <source>
        <dbReference type="ARBA" id="ARBA00023012"/>
    </source>
</evidence>
<feature type="transmembrane region" description="Helical" evidence="17">
    <location>
        <begin position="180"/>
        <end position="202"/>
    </location>
</feature>
<feature type="modified residue" description="Phosphohistidine" evidence="15">
    <location>
        <position position="850"/>
    </location>
</feature>
<evidence type="ECO:0000256" key="16">
    <source>
        <dbReference type="PROSITE-ProRule" id="PRU00169"/>
    </source>
</evidence>
<dbReference type="Proteomes" id="UP000054736">
    <property type="component" value="Unassembled WGS sequence"/>
</dbReference>
<sequence>MKRLGIKYQLRITTLIPVFLVALLFALFYNGEFNKNLKQHMSRLGEAYIRQLLPAAQFAMLRNDSRTLQGLINASTVNPEVKALAFYNAQGQLLAYRGGKHSIHQPFKPPEFTGDYIESKQIKPYTINFIAPITIPKFNLYSTTPFKTLTNPIALQADDILGWLSIDIDTQSMLIKQYRMYIITIFITLLGLLMSLTIHYFLSKRIYLPISRLRRSMKQILSNEFETHINVNSPGELGIIERGCAHLQKQYLSTVNDLNHHIEVATGDLQQSLELLEEKNIELSLEKKKTEEKSRQKSEFIANMSHEIRTPMNGVIGFTNVLLESKLDSLQLDYVKTIKSSAQDLLTIINDILDYSKMDAGKLHLDCIPLDIRACIDEVLALITPNVHKKGIDLIPSTAINVPKTVLGDPLRIKQVITNLISNAVKFTDHGYVLIRTNIEQESEKDYTLCISVTDTGIGISPEDQTRLFNAFNQADTTITRRFGGSGLGLVIGKKLAEAMQGKITLTSEVNKGSTFAVRLKLEKLAAYEVEKHQSQRFDNLKVLCYDDNPLYLEAMCNGLGFWGIETVPINAFNQLEAAFAEHTDCTLAFINVNEGCEKQVAQVLRKQTISNVLVSKWPIHDPQTLGARAFLFKPISIQKLHETIEILLNQATQTLSSDHELDKLRSQLRLAYPELLIAEDNPVNRMLLNSLLNEHTSIEAVDNGEEAVKACQSKRFNVILLDLQMPKLNGLDAARMIRQESMLNKQTPIVVISANSTDLNKERLQKSGVDLCLQKPIDEKQLLNHLLTFLNKSKPAAIDWQLCVQKVSGNQALAEEFLARFVDELHKNREEFLQLLQNKDIKGLETAAHKLHGACCFCGVPHLQSHVVHLEKQAKHVKSIEELKSTFAELIQSIDEVIDEFNNLYQVSSPD</sequence>
<dbReference type="CDD" id="cd06225">
    <property type="entry name" value="HAMP"/>
    <property type="match status" value="1"/>
</dbReference>
<comment type="subcellular location">
    <subcellularLocation>
        <location evidence="2">Cell inner membrane</location>
        <topology evidence="2">Multi-pass membrane protein</topology>
    </subcellularLocation>
</comment>
<dbReference type="PROSITE" id="PS50109">
    <property type="entry name" value="HIS_KIN"/>
    <property type="match status" value="1"/>
</dbReference>
<keyword evidence="11" id="KW-0067">ATP-binding</keyword>
<evidence type="ECO:0000256" key="4">
    <source>
        <dbReference type="ARBA" id="ARBA00022475"/>
    </source>
</evidence>
<dbReference type="GO" id="GO:0005524">
    <property type="term" value="F:ATP binding"/>
    <property type="evidence" value="ECO:0007669"/>
    <property type="project" value="UniProtKB-KW"/>
</dbReference>
<dbReference type="Gene3D" id="1.10.287.130">
    <property type="match status" value="1"/>
</dbReference>
<feature type="domain" description="HPt" evidence="20">
    <location>
        <begin position="811"/>
        <end position="909"/>
    </location>
</feature>
<dbReference type="InterPro" id="IPR001789">
    <property type="entry name" value="Sig_transdc_resp-reg_receiver"/>
</dbReference>
<evidence type="ECO:0000256" key="14">
    <source>
        <dbReference type="ARBA" id="ARBA00023136"/>
    </source>
</evidence>
<dbReference type="PROSITE" id="PS50894">
    <property type="entry name" value="HPT"/>
    <property type="match status" value="1"/>
</dbReference>
<keyword evidence="13" id="KW-0902">Two-component regulatory system</keyword>
<dbReference type="GO" id="GO:0005886">
    <property type="term" value="C:plasma membrane"/>
    <property type="evidence" value="ECO:0007669"/>
    <property type="project" value="UniProtKB-SubCell"/>
</dbReference>
<dbReference type="Gene3D" id="1.20.120.160">
    <property type="entry name" value="HPT domain"/>
    <property type="match status" value="1"/>
</dbReference>
<keyword evidence="14 17" id="KW-0472">Membrane</keyword>
<dbReference type="CDD" id="cd00088">
    <property type="entry name" value="HPT"/>
    <property type="match status" value="1"/>
</dbReference>
<dbReference type="InterPro" id="IPR036097">
    <property type="entry name" value="HisK_dim/P_sf"/>
</dbReference>
<dbReference type="CDD" id="cd00082">
    <property type="entry name" value="HisKA"/>
    <property type="match status" value="1"/>
</dbReference>
<dbReference type="GO" id="GO:0000155">
    <property type="term" value="F:phosphorelay sensor kinase activity"/>
    <property type="evidence" value="ECO:0007669"/>
    <property type="project" value="InterPro"/>
</dbReference>
<keyword evidence="8 17" id="KW-0812">Transmembrane</keyword>
<dbReference type="EC" id="2.7.13.3" evidence="3"/>
<evidence type="ECO:0000313" key="22">
    <source>
        <dbReference type="Proteomes" id="UP000054736"/>
    </source>
</evidence>
<dbReference type="SUPFAM" id="SSF55874">
    <property type="entry name" value="ATPase domain of HSP90 chaperone/DNA topoisomerase II/histidine kinase"/>
    <property type="match status" value="1"/>
</dbReference>
<evidence type="ECO:0000256" key="5">
    <source>
        <dbReference type="ARBA" id="ARBA00022519"/>
    </source>
</evidence>
<dbReference type="OrthoDB" id="9797243at2"/>
<dbReference type="Gene3D" id="3.40.50.2300">
    <property type="match status" value="1"/>
</dbReference>
<name>A0A0W0SWJ8_9GAMM</name>
<dbReference type="Pfam" id="PF00512">
    <property type="entry name" value="HisKA"/>
    <property type="match status" value="1"/>
</dbReference>
<dbReference type="InterPro" id="IPR008207">
    <property type="entry name" value="Sig_transdc_His_kin_Hpt_dom"/>
</dbReference>
<comment type="catalytic activity">
    <reaction evidence="1">
        <text>ATP + protein L-histidine = ADP + protein N-phospho-L-histidine.</text>
        <dbReference type="EC" id="2.7.13.3"/>
    </reaction>
</comment>
<dbReference type="InterPro" id="IPR004358">
    <property type="entry name" value="Sig_transdc_His_kin-like_C"/>
</dbReference>
<evidence type="ECO:0000256" key="1">
    <source>
        <dbReference type="ARBA" id="ARBA00000085"/>
    </source>
</evidence>
<feature type="transmembrane region" description="Helical" evidence="17">
    <location>
        <begin position="12"/>
        <end position="31"/>
    </location>
</feature>
<dbReference type="SMART" id="SM00448">
    <property type="entry name" value="REC"/>
    <property type="match status" value="1"/>
</dbReference>
<evidence type="ECO:0000259" key="20">
    <source>
        <dbReference type="PROSITE" id="PS50894"/>
    </source>
</evidence>
<dbReference type="NCBIfam" id="NF045901">
    <property type="entry name" value="HisKinLetSLeg"/>
    <property type="match status" value="1"/>
</dbReference>
<evidence type="ECO:0000256" key="11">
    <source>
        <dbReference type="ARBA" id="ARBA00022840"/>
    </source>
</evidence>
<dbReference type="SUPFAM" id="SSF47384">
    <property type="entry name" value="Homodimeric domain of signal transducing histidine kinase"/>
    <property type="match status" value="1"/>
</dbReference>
<keyword evidence="22" id="KW-1185">Reference proteome</keyword>
<evidence type="ECO:0000259" key="18">
    <source>
        <dbReference type="PROSITE" id="PS50109"/>
    </source>
</evidence>
<comment type="caution">
    <text evidence="21">The sequence shown here is derived from an EMBL/GenBank/DDBJ whole genome shotgun (WGS) entry which is preliminary data.</text>
</comment>
<dbReference type="AlphaFoldDB" id="A0A0W0SWJ8"/>
<dbReference type="SUPFAM" id="SSF52172">
    <property type="entry name" value="CheY-like"/>
    <property type="match status" value="2"/>
</dbReference>
<keyword evidence="6 16" id="KW-0597">Phosphoprotein</keyword>
<evidence type="ECO:0000256" key="7">
    <source>
        <dbReference type="ARBA" id="ARBA00022679"/>
    </source>
</evidence>
<reference evidence="21 22" key="1">
    <citation type="submission" date="2015-11" db="EMBL/GenBank/DDBJ databases">
        <title>Genomic analysis of 38 Legionella species identifies large and diverse effector repertoires.</title>
        <authorList>
            <person name="Burstein D."/>
            <person name="Amaro F."/>
            <person name="Zusman T."/>
            <person name="Lifshitz Z."/>
            <person name="Cohen O."/>
            <person name="Gilbert J.A."/>
            <person name="Pupko T."/>
            <person name="Shuman H.A."/>
            <person name="Segal G."/>
        </authorList>
    </citation>
    <scope>NUCLEOTIDE SEQUENCE [LARGE SCALE GENOMIC DNA]</scope>
    <source>
        <strain evidence="21 22">ATCC 700990</strain>
    </source>
</reference>
<evidence type="ECO:0000256" key="8">
    <source>
        <dbReference type="ARBA" id="ARBA00022692"/>
    </source>
</evidence>
<dbReference type="SMART" id="SM00388">
    <property type="entry name" value="HisKA"/>
    <property type="match status" value="1"/>
</dbReference>
<evidence type="ECO:0000256" key="6">
    <source>
        <dbReference type="ARBA" id="ARBA00022553"/>
    </source>
</evidence>
<keyword evidence="7" id="KW-0808">Transferase</keyword>
<evidence type="ECO:0000256" key="12">
    <source>
        <dbReference type="ARBA" id="ARBA00022989"/>
    </source>
</evidence>
<organism evidence="21 22">
    <name type="scientific">Legionella drozanskii LLAP-1</name>
    <dbReference type="NCBI Taxonomy" id="1212489"/>
    <lineage>
        <taxon>Bacteria</taxon>
        <taxon>Pseudomonadati</taxon>
        <taxon>Pseudomonadota</taxon>
        <taxon>Gammaproteobacteria</taxon>
        <taxon>Legionellales</taxon>
        <taxon>Legionellaceae</taxon>
        <taxon>Legionella</taxon>
    </lineage>
</organism>